<dbReference type="Proteomes" id="UP000309174">
    <property type="component" value="Unassembled WGS sequence"/>
</dbReference>
<keyword evidence="4" id="KW-1185">Reference proteome</keyword>
<feature type="compositionally biased region" description="Low complexity" evidence="1">
    <location>
        <begin position="240"/>
        <end position="260"/>
    </location>
</feature>
<evidence type="ECO:0000256" key="2">
    <source>
        <dbReference type="SAM" id="Phobius"/>
    </source>
</evidence>
<proteinExistence type="predicted"/>
<feature type="region of interest" description="Disordered" evidence="1">
    <location>
        <begin position="223"/>
        <end position="264"/>
    </location>
</feature>
<feature type="transmembrane region" description="Helical" evidence="2">
    <location>
        <begin position="196"/>
        <end position="220"/>
    </location>
</feature>
<evidence type="ECO:0000256" key="1">
    <source>
        <dbReference type="SAM" id="MobiDB-lite"/>
    </source>
</evidence>
<dbReference type="EMBL" id="VCKW01000191">
    <property type="protein sequence ID" value="TMQ91747.1"/>
    <property type="molecule type" value="Genomic_DNA"/>
</dbReference>
<evidence type="ECO:0000313" key="4">
    <source>
        <dbReference type="Proteomes" id="UP000309174"/>
    </source>
</evidence>
<reference evidence="3 4" key="1">
    <citation type="submission" date="2019-05" db="EMBL/GenBank/DDBJ databases">
        <title>Draft genome sequence of Actinomadura sp. 14C53.</title>
        <authorList>
            <person name="Saricaoglu S."/>
            <person name="Isik K."/>
        </authorList>
    </citation>
    <scope>NUCLEOTIDE SEQUENCE [LARGE SCALE GENOMIC DNA]</scope>
    <source>
        <strain evidence="3 4">14C53</strain>
    </source>
</reference>
<dbReference type="RefSeq" id="WP_138648488.1">
    <property type="nucleotide sequence ID" value="NZ_VCKW01000191.1"/>
</dbReference>
<keyword evidence="2" id="KW-1133">Transmembrane helix</keyword>
<evidence type="ECO:0000313" key="3">
    <source>
        <dbReference type="EMBL" id="TMQ91747.1"/>
    </source>
</evidence>
<feature type="compositionally biased region" description="Polar residues" evidence="1">
    <location>
        <begin position="155"/>
        <end position="164"/>
    </location>
</feature>
<organism evidence="3 4">
    <name type="scientific">Actinomadura soli</name>
    <dbReference type="NCBI Taxonomy" id="2508997"/>
    <lineage>
        <taxon>Bacteria</taxon>
        <taxon>Bacillati</taxon>
        <taxon>Actinomycetota</taxon>
        <taxon>Actinomycetes</taxon>
        <taxon>Streptosporangiales</taxon>
        <taxon>Thermomonosporaceae</taxon>
        <taxon>Actinomadura</taxon>
    </lineage>
</organism>
<accession>A0A5C4J4I5</accession>
<dbReference type="AlphaFoldDB" id="A0A5C4J4I5"/>
<keyword evidence="2" id="KW-0812">Transmembrane</keyword>
<feature type="region of interest" description="Disordered" evidence="1">
    <location>
        <begin position="143"/>
        <end position="189"/>
    </location>
</feature>
<gene>
    <name evidence="3" type="ORF">ETD83_29540</name>
</gene>
<name>A0A5C4J4I5_9ACTN</name>
<comment type="caution">
    <text evidence="3">The sequence shown here is derived from an EMBL/GenBank/DDBJ whole genome shotgun (WGS) entry which is preliminary data.</text>
</comment>
<protein>
    <submittedName>
        <fullName evidence="3">Uncharacterized protein</fullName>
    </submittedName>
</protein>
<keyword evidence="2" id="KW-0472">Membrane</keyword>
<sequence length="507" mass="55979">MDQDTKQEMLDKLMLLTNEAGVQRPGLYARVGSELRKYWQIAEEDQDYVKAIVICQIERLLEEVCDEDAKLYFRVAFNLKPAEGEEKLALGVRLQRNALDSNQYYGEYRKEYAQKFLSNFDNPSYTRAELAAVLKRTKNIDLSQVEDSPDAESKGTGQEATESNGGIAEDKAPDSEIPPPGSNSSKKGVLTRLPPMVRYVLAGTVAVVLTSVGGVGFYLVSNDREPPKAKQAGAVPVDVLSPSTSPQPLSQSPSSRSSSPAWPDCAPTIKGSPITCMTPPKVKDTKNLAISLMGGSAYLFAGSPAELANIEAPPEFPEHAKLGHCDYWENWILRQSKVYRVFPTLSVGVKSQEGELVVLKNIESLVYSRVRLKESGAVRLRCENGAGGDGVFIQTDTVTKANRVFNDNDGTQKLMPPTAVVLDAGKPGYQGAIIEIRSHPRYVYTGTIVITMEVKGKVQQIRFGTPLRPFRWVGSDGPEKPHEWMGPSYDWSLSEKRWKQVSDYAHE</sequence>
<dbReference type="OrthoDB" id="3542856at2"/>